<dbReference type="Pfam" id="PF02195">
    <property type="entry name" value="ParB_N"/>
    <property type="match status" value="1"/>
</dbReference>
<proteinExistence type="inferred from homology"/>
<dbReference type="Pfam" id="PF23552">
    <property type="entry name" value="ParB_C"/>
    <property type="match status" value="1"/>
</dbReference>
<evidence type="ECO:0000256" key="3">
    <source>
        <dbReference type="ARBA" id="ARBA00023125"/>
    </source>
</evidence>
<dbReference type="Gene3D" id="3.90.1530.30">
    <property type="match status" value="1"/>
</dbReference>
<dbReference type="InterPro" id="IPR004437">
    <property type="entry name" value="ParB/RepB/Spo0J"/>
</dbReference>
<reference evidence="5" key="1">
    <citation type="submission" date="2018-06" db="EMBL/GenBank/DDBJ databases">
        <authorList>
            <person name="Zhirakovskaya E."/>
        </authorList>
    </citation>
    <scope>NUCLEOTIDE SEQUENCE</scope>
</reference>
<feature type="domain" description="ParB-like N-terminal" evidence="4">
    <location>
        <begin position="30"/>
        <end position="120"/>
    </location>
</feature>
<dbReference type="InterPro" id="IPR041468">
    <property type="entry name" value="HTH_ParB/Spo0J"/>
</dbReference>
<dbReference type="InterPro" id="IPR050336">
    <property type="entry name" value="Chromosome_partition/occlusion"/>
</dbReference>
<gene>
    <name evidence="5" type="ORF">MNBD_NITROSPIRAE01-1246</name>
</gene>
<dbReference type="InterPro" id="IPR036086">
    <property type="entry name" value="ParB/Sulfiredoxin_sf"/>
</dbReference>
<dbReference type="SUPFAM" id="SSF110849">
    <property type="entry name" value="ParB/Sulfiredoxin"/>
    <property type="match status" value="1"/>
</dbReference>
<dbReference type="PANTHER" id="PTHR33375">
    <property type="entry name" value="CHROMOSOME-PARTITIONING PROTEIN PARB-RELATED"/>
    <property type="match status" value="1"/>
</dbReference>
<keyword evidence="3" id="KW-0238">DNA-binding</keyword>
<dbReference type="AlphaFoldDB" id="A0A3B1DBH9"/>
<dbReference type="CDD" id="cd16393">
    <property type="entry name" value="SPO0J_N"/>
    <property type="match status" value="1"/>
</dbReference>
<dbReference type="FunFam" id="1.10.10.2830:FF:000001">
    <property type="entry name" value="Chromosome partitioning protein ParB"/>
    <property type="match status" value="1"/>
</dbReference>
<evidence type="ECO:0000256" key="1">
    <source>
        <dbReference type="ARBA" id="ARBA00006295"/>
    </source>
</evidence>
<dbReference type="InterPro" id="IPR003115">
    <property type="entry name" value="ParB_N"/>
</dbReference>
<accession>A0A3B1DBH9</accession>
<dbReference type="SUPFAM" id="SSF109709">
    <property type="entry name" value="KorB DNA-binding domain-like"/>
    <property type="match status" value="1"/>
</dbReference>
<dbReference type="NCBIfam" id="TIGR00180">
    <property type="entry name" value="parB_part"/>
    <property type="match status" value="1"/>
</dbReference>
<evidence type="ECO:0000313" key="5">
    <source>
        <dbReference type="EMBL" id="VAX29145.1"/>
    </source>
</evidence>
<dbReference type="Gene3D" id="1.10.10.2830">
    <property type="match status" value="1"/>
</dbReference>
<dbReference type="PANTHER" id="PTHR33375:SF1">
    <property type="entry name" value="CHROMOSOME-PARTITIONING PROTEIN PARB-RELATED"/>
    <property type="match status" value="1"/>
</dbReference>
<dbReference type="InterPro" id="IPR057240">
    <property type="entry name" value="ParB_dimer_C"/>
</dbReference>
<dbReference type="GO" id="GO:0045881">
    <property type="term" value="P:positive regulation of sporulation resulting in formation of a cellular spore"/>
    <property type="evidence" value="ECO:0007669"/>
    <property type="project" value="TreeGrafter"/>
</dbReference>
<comment type="similarity">
    <text evidence="1">Belongs to the ParB family.</text>
</comment>
<evidence type="ECO:0000259" key="4">
    <source>
        <dbReference type="SMART" id="SM00470"/>
    </source>
</evidence>
<keyword evidence="2" id="KW-0159">Chromosome partition</keyword>
<sequence>MARKALGKGFEGKGLGALVPTMEADLPGLLNLDVDRVKANRYQPRQIFDEAALESLAASLKQHGLIQPITVRKDEAGGYELISGERRWRAARRAGLSKIPAILKEVADQELMEWALLENLQREDLNPIEKAKAYENLISEFSLTQEAIASRMGINRSSVSNFLRLLHLPKELWEEISEGRLSMGHAKALLSLESKSEQLKLAEEIEARGLSVRQAEAAVHQIKKQPVLKRVVKPLSQGERADLSALEDRLRRSLGTKVKLSQQGNAGEIRITYYSLNDLDRILEKLT</sequence>
<dbReference type="Pfam" id="PF17762">
    <property type="entry name" value="HTH_ParB"/>
    <property type="match status" value="1"/>
</dbReference>
<evidence type="ECO:0000256" key="2">
    <source>
        <dbReference type="ARBA" id="ARBA00022829"/>
    </source>
</evidence>
<dbReference type="GO" id="GO:0003677">
    <property type="term" value="F:DNA binding"/>
    <property type="evidence" value="ECO:0007669"/>
    <property type="project" value="UniProtKB-KW"/>
</dbReference>
<dbReference type="SMART" id="SM00470">
    <property type="entry name" value="ParB"/>
    <property type="match status" value="1"/>
</dbReference>
<dbReference type="FunFam" id="3.90.1530.30:FF:000001">
    <property type="entry name" value="Chromosome partitioning protein ParB"/>
    <property type="match status" value="1"/>
</dbReference>
<dbReference type="EMBL" id="UOGF01000048">
    <property type="protein sequence ID" value="VAX29145.1"/>
    <property type="molecule type" value="Genomic_DNA"/>
</dbReference>
<protein>
    <submittedName>
        <fullName evidence="5">Chromosome (Plasmid) partitioning protein ParB</fullName>
    </submittedName>
</protein>
<dbReference type="GO" id="GO:0007059">
    <property type="term" value="P:chromosome segregation"/>
    <property type="evidence" value="ECO:0007669"/>
    <property type="project" value="UniProtKB-KW"/>
</dbReference>
<organism evidence="5">
    <name type="scientific">hydrothermal vent metagenome</name>
    <dbReference type="NCBI Taxonomy" id="652676"/>
    <lineage>
        <taxon>unclassified sequences</taxon>
        <taxon>metagenomes</taxon>
        <taxon>ecological metagenomes</taxon>
    </lineage>
</organism>
<dbReference type="GO" id="GO:0005694">
    <property type="term" value="C:chromosome"/>
    <property type="evidence" value="ECO:0007669"/>
    <property type="project" value="TreeGrafter"/>
</dbReference>
<name>A0A3B1DBH9_9ZZZZ</name>